<evidence type="ECO:0000313" key="1">
    <source>
        <dbReference type="EMBL" id="RAW11143.1"/>
    </source>
</evidence>
<comment type="caution">
    <text evidence="1">The sequence shown here is derived from an EMBL/GenBank/DDBJ whole genome shotgun (WGS) entry which is preliminary data.</text>
</comment>
<evidence type="ECO:0000313" key="2">
    <source>
        <dbReference type="Proteomes" id="UP000250462"/>
    </source>
</evidence>
<protein>
    <submittedName>
        <fullName evidence="1">Uncharacterized protein</fullName>
    </submittedName>
</protein>
<gene>
    <name evidence="1" type="ORF">DPM12_17530</name>
</gene>
<proteinExistence type="predicted"/>
<dbReference type="Proteomes" id="UP000250462">
    <property type="component" value="Unassembled WGS sequence"/>
</dbReference>
<dbReference type="AlphaFoldDB" id="A0A329QFB1"/>
<accession>A0A329QFB1</accession>
<sequence length="87" mass="9678">MNPTKTELNTLTEHFGMDTATAKEAYTMVYEMLADRATVALLFQEGDRHIVVWGFPTTLQAEKWAEKLGLEPGQATVAALHTKETLP</sequence>
<keyword evidence="2" id="KW-1185">Reference proteome</keyword>
<dbReference type="EMBL" id="QMIG01000022">
    <property type="protein sequence ID" value="RAW11143.1"/>
    <property type="molecule type" value="Genomic_DNA"/>
</dbReference>
<name>A0A329QFB1_9ACTN</name>
<organism evidence="1 2">
    <name type="scientific">Phytoactinopolyspora halophila</name>
    <dbReference type="NCBI Taxonomy" id="1981511"/>
    <lineage>
        <taxon>Bacteria</taxon>
        <taxon>Bacillati</taxon>
        <taxon>Actinomycetota</taxon>
        <taxon>Actinomycetes</taxon>
        <taxon>Jiangellales</taxon>
        <taxon>Jiangellaceae</taxon>
        <taxon>Phytoactinopolyspora</taxon>
    </lineage>
</organism>
<reference evidence="1 2" key="1">
    <citation type="submission" date="2018-06" db="EMBL/GenBank/DDBJ databases">
        <title>Phytoactinopolyspora halophila sp. nov., a novel halophilic actinomycete isolated from a saline soil in China.</title>
        <authorList>
            <person name="Tang S.-K."/>
        </authorList>
    </citation>
    <scope>NUCLEOTIDE SEQUENCE [LARGE SCALE GENOMIC DNA]</scope>
    <source>
        <strain evidence="1 2">YIM 96934</strain>
    </source>
</reference>